<reference evidence="1 2" key="1">
    <citation type="journal article" date="2018" name="Mol. Biol. Evol.">
        <title>Broad Genomic Sampling Reveals a Smut Pathogenic Ancestry of the Fungal Clade Ustilaginomycotina.</title>
        <authorList>
            <person name="Kijpornyongpan T."/>
            <person name="Mondo S.J."/>
            <person name="Barry K."/>
            <person name="Sandor L."/>
            <person name="Lee J."/>
            <person name="Lipzen A."/>
            <person name="Pangilinan J."/>
            <person name="LaButti K."/>
            <person name="Hainaut M."/>
            <person name="Henrissat B."/>
            <person name="Grigoriev I.V."/>
            <person name="Spatafora J.W."/>
            <person name="Aime M.C."/>
        </authorList>
    </citation>
    <scope>NUCLEOTIDE SEQUENCE [LARGE SCALE GENOMIC DNA]</scope>
    <source>
        <strain evidence="1 2">SA 807</strain>
    </source>
</reference>
<proteinExistence type="predicted"/>
<organism evidence="1 2">
    <name type="scientific">Violaceomyces palustris</name>
    <dbReference type="NCBI Taxonomy" id="1673888"/>
    <lineage>
        <taxon>Eukaryota</taxon>
        <taxon>Fungi</taxon>
        <taxon>Dikarya</taxon>
        <taxon>Basidiomycota</taxon>
        <taxon>Ustilaginomycotina</taxon>
        <taxon>Ustilaginomycetes</taxon>
        <taxon>Violaceomycetales</taxon>
        <taxon>Violaceomycetaceae</taxon>
        <taxon>Violaceomyces</taxon>
    </lineage>
</organism>
<accession>A0ACD0NSC0</accession>
<protein>
    <submittedName>
        <fullName evidence="1">Uncharacterized protein</fullName>
    </submittedName>
</protein>
<gene>
    <name evidence="1" type="ORF">IE53DRAFT_185316</name>
</gene>
<sequence length="97" mass="10754">MVRKKEVKRVQQSKRFDVELAKGGWLVVKGGKRSESSVMPKGVGCEALGDGALNRSFSFLDSVLFFPLLISPPHLLFYILGLICRKSSDSSKRVGLR</sequence>
<name>A0ACD0NSC0_9BASI</name>
<dbReference type="EMBL" id="KZ820168">
    <property type="protein sequence ID" value="PWN48630.1"/>
    <property type="molecule type" value="Genomic_DNA"/>
</dbReference>
<evidence type="ECO:0000313" key="1">
    <source>
        <dbReference type="EMBL" id="PWN48630.1"/>
    </source>
</evidence>
<dbReference type="Proteomes" id="UP000245626">
    <property type="component" value="Unassembled WGS sequence"/>
</dbReference>
<keyword evidence="2" id="KW-1185">Reference proteome</keyword>
<evidence type="ECO:0000313" key="2">
    <source>
        <dbReference type="Proteomes" id="UP000245626"/>
    </source>
</evidence>